<reference evidence="1" key="1">
    <citation type="submission" date="2020-05" db="EMBL/GenBank/DDBJ databases">
        <title>Large-scale comparative analyses of tick genomes elucidate their genetic diversity and vector capacities.</title>
        <authorList>
            <person name="Jia N."/>
            <person name="Wang J."/>
            <person name="Shi W."/>
            <person name="Du L."/>
            <person name="Sun Y."/>
            <person name="Zhan W."/>
            <person name="Jiang J."/>
            <person name="Wang Q."/>
            <person name="Zhang B."/>
            <person name="Ji P."/>
            <person name="Sakyi L.B."/>
            <person name="Cui X."/>
            <person name="Yuan T."/>
            <person name="Jiang B."/>
            <person name="Yang W."/>
            <person name="Lam T.T.-Y."/>
            <person name="Chang Q."/>
            <person name="Ding S."/>
            <person name="Wang X."/>
            <person name="Zhu J."/>
            <person name="Ruan X."/>
            <person name="Zhao L."/>
            <person name="Wei J."/>
            <person name="Que T."/>
            <person name="Du C."/>
            <person name="Cheng J."/>
            <person name="Dai P."/>
            <person name="Han X."/>
            <person name="Huang E."/>
            <person name="Gao Y."/>
            <person name="Liu J."/>
            <person name="Shao H."/>
            <person name="Ye R."/>
            <person name="Li L."/>
            <person name="Wei W."/>
            <person name="Wang X."/>
            <person name="Wang C."/>
            <person name="Yang T."/>
            <person name="Huo Q."/>
            <person name="Li W."/>
            <person name="Guo W."/>
            <person name="Chen H."/>
            <person name="Zhou L."/>
            <person name="Ni X."/>
            <person name="Tian J."/>
            <person name="Zhou Y."/>
            <person name="Sheng Y."/>
            <person name="Liu T."/>
            <person name="Pan Y."/>
            <person name="Xia L."/>
            <person name="Li J."/>
            <person name="Zhao F."/>
            <person name="Cao W."/>
        </authorList>
    </citation>
    <scope>NUCLEOTIDE SEQUENCE</scope>
    <source>
        <strain evidence="1">Dsil-2018</strain>
    </source>
</reference>
<gene>
    <name evidence="1" type="ORF">HPB49_003194</name>
</gene>
<evidence type="ECO:0000313" key="2">
    <source>
        <dbReference type="Proteomes" id="UP000821865"/>
    </source>
</evidence>
<sequence>MALSTQALGAKQQCPVVARQPLRPPEPWCVDEVVLDVPLCKTVLNVTLTASQGKYSFDPVSKNLIWEVGRIEPGRLPNLRGSMALQAGAPPPDANPTITVRPTS</sequence>
<dbReference type="EMBL" id="CM023470">
    <property type="protein sequence ID" value="KAH7977699.1"/>
    <property type="molecule type" value="Genomic_DNA"/>
</dbReference>
<protein>
    <submittedName>
        <fullName evidence="1">Uncharacterized protein</fullName>
    </submittedName>
</protein>
<name>A0ACB8DUB0_DERSI</name>
<accession>A0ACB8DUB0</accession>
<proteinExistence type="predicted"/>
<dbReference type="Proteomes" id="UP000821865">
    <property type="component" value="Chromosome 1"/>
</dbReference>
<evidence type="ECO:0000313" key="1">
    <source>
        <dbReference type="EMBL" id="KAH7977699.1"/>
    </source>
</evidence>
<keyword evidence="2" id="KW-1185">Reference proteome</keyword>
<comment type="caution">
    <text evidence="1">The sequence shown here is derived from an EMBL/GenBank/DDBJ whole genome shotgun (WGS) entry which is preliminary data.</text>
</comment>
<organism evidence="1 2">
    <name type="scientific">Dermacentor silvarum</name>
    <name type="common">Tick</name>
    <dbReference type="NCBI Taxonomy" id="543639"/>
    <lineage>
        <taxon>Eukaryota</taxon>
        <taxon>Metazoa</taxon>
        <taxon>Ecdysozoa</taxon>
        <taxon>Arthropoda</taxon>
        <taxon>Chelicerata</taxon>
        <taxon>Arachnida</taxon>
        <taxon>Acari</taxon>
        <taxon>Parasitiformes</taxon>
        <taxon>Ixodida</taxon>
        <taxon>Ixodoidea</taxon>
        <taxon>Ixodidae</taxon>
        <taxon>Rhipicephalinae</taxon>
        <taxon>Dermacentor</taxon>
    </lineage>
</organism>